<dbReference type="InterPro" id="IPR023346">
    <property type="entry name" value="Lysozyme-like_dom_sf"/>
</dbReference>
<dbReference type="Pfam" id="PF00905">
    <property type="entry name" value="Transpeptidase"/>
    <property type="match status" value="1"/>
</dbReference>
<protein>
    <recommendedName>
        <fullName evidence="10">peptidoglycan glycosyltransferase</fullName>
        <ecNumber evidence="10">2.4.99.28</ecNumber>
    </recommendedName>
</protein>
<keyword evidence="8" id="KW-0378">Hydrolase</keyword>
<dbReference type="RefSeq" id="WP_207860948.1">
    <property type="nucleotide sequence ID" value="NZ_JAFREP010000020.1"/>
</dbReference>
<evidence type="ECO:0000259" key="14">
    <source>
        <dbReference type="Pfam" id="PF00912"/>
    </source>
</evidence>
<evidence type="ECO:0000256" key="8">
    <source>
        <dbReference type="ARBA" id="ARBA00022801"/>
    </source>
</evidence>
<dbReference type="PANTHER" id="PTHR32282">
    <property type="entry name" value="BINDING PROTEIN TRANSPEPTIDASE, PUTATIVE-RELATED"/>
    <property type="match status" value="1"/>
</dbReference>
<dbReference type="InterPro" id="IPR036950">
    <property type="entry name" value="PBP_transglycosylase"/>
</dbReference>
<dbReference type="InterPro" id="IPR001460">
    <property type="entry name" value="PCN-bd_Tpept"/>
</dbReference>
<comment type="pathway">
    <text evidence="1">Cell wall biogenesis; peptidoglycan biosynthesis.</text>
</comment>
<comment type="caution">
    <text evidence="16">The sequence shown here is derived from an EMBL/GenBank/DDBJ whole genome shotgun (WGS) entry which is preliminary data.</text>
</comment>
<keyword evidence="7" id="KW-0808">Transferase</keyword>
<feature type="domain" description="Penicillin-binding C-terminal" evidence="15">
    <location>
        <begin position="706"/>
        <end position="788"/>
    </location>
</feature>
<evidence type="ECO:0000259" key="13">
    <source>
        <dbReference type="Pfam" id="PF00905"/>
    </source>
</evidence>
<dbReference type="GO" id="GO:0006508">
    <property type="term" value="P:proteolysis"/>
    <property type="evidence" value="ECO:0007669"/>
    <property type="project" value="UniProtKB-KW"/>
</dbReference>
<feature type="domain" description="Glycosyl transferase family 51" evidence="14">
    <location>
        <begin position="61"/>
        <end position="227"/>
    </location>
</feature>
<sequence>MIRSLVRHPHFRKTLWLLGLTTALALFLFWRCLPDPLFRKPYATVVEDRDGRLLGARIAGDQQWRFPRAQVVPEKFAAALITFEDKRFYAHPGVDPLAVARAVRLNLGRGRVVSGASTLTMQVIRLARDGQPRRLSEKLIEAIWATRLELAVDKAEILGLYAAHAPFGGNVVGLEAAAWRYFKRAPAQLSWAESATLAVLPNNPALIHPGRNRDALLAKRNRLLTRLHERGLFDTVTLSLAKSEPLPEKPYPLPRLAEHLVDGYHGRLPNGGRVATTLQTPLQRNAQAVINRFQKKLEENGVYNAAALILDNRDKSVQAYIGNSTTPLRPRERGNHGRAVDVVPAPRSTGSTLKPFLYAEALDAGLILPWSLVRDVPSHFGSYQPENFDSEYSGAVPADRALARSLNIPAVRLQNQLTSLRFHETLRAVGMTHLTKPPQHYGLTLSLGGAESSLWELAGMYAGIAWTLNQEVRRPSQKAAWRAPHLQRDASSPAETGTSEQAALSRAALWQVTEALTQVDRPESHGLWRYFSSARKVAWKTGTSFGFRDAWSIGYTPRYTVAVWVGNADGEGRPGLTGVSTAAPIMFELFHLLPRENTWFAKPHDAMVSIAVCNTSGYRAATVCPTTTRRDVARGGLRVPSCRYHHRIHLDPTGRYRADSACFSPSDLKQETRFVLPPVEAFYYQQEHSDYRPLPPLHPDCAEAGTGGANMALVYPRKQTRIQIPIRLDGTRGTAVLKAVHRRPETRIFWHLNERYLGVTSSFHQMPVQPEQGRHRLVLLDEHGERLEQEFTVAR</sequence>
<feature type="region of interest" description="Disordered" evidence="12">
    <location>
        <begin position="324"/>
        <end position="345"/>
    </location>
</feature>
<dbReference type="SUPFAM" id="SSF53955">
    <property type="entry name" value="Lysozyme-like"/>
    <property type="match status" value="1"/>
</dbReference>
<dbReference type="InterPro" id="IPR011815">
    <property type="entry name" value="PBP_1c"/>
</dbReference>
<proteinExistence type="inferred from homology"/>
<evidence type="ECO:0000256" key="6">
    <source>
        <dbReference type="ARBA" id="ARBA00022676"/>
    </source>
</evidence>
<dbReference type="GO" id="GO:0008955">
    <property type="term" value="F:peptidoglycan glycosyltransferase activity"/>
    <property type="evidence" value="ECO:0007669"/>
    <property type="project" value="UniProtKB-EC"/>
</dbReference>
<dbReference type="EC" id="2.4.99.28" evidence="10"/>
<keyword evidence="5" id="KW-0645">Protease</keyword>
<dbReference type="GO" id="GO:0009252">
    <property type="term" value="P:peptidoglycan biosynthetic process"/>
    <property type="evidence" value="ECO:0007669"/>
    <property type="project" value="InterPro"/>
</dbReference>
<evidence type="ECO:0000256" key="2">
    <source>
        <dbReference type="ARBA" id="ARBA00007090"/>
    </source>
</evidence>
<evidence type="ECO:0000256" key="11">
    <source>
        <dbReference type="ARBA" id="ARBA00049902"/>
    </source>
</evidence>
<evidence type="ECO:0000256" key="7">
    <source>
        <dbReference type="ARBA" id="ARBA00022679"/>
    </source>
</evidence>
<evidence type="ECO:0000313" key="16">
    <source>
        <dbReference type="EMBL" id="MBO1320973.1"/>
    </source>
</evidence>
<keyword evidence="6" id="KW-0328">Glycosyltransferase</keyword>
<evidence type="ECO:0000256" key="1">
    <source>
        <dbReference type="ARBA" id="ARBA00004752"/>
    </source>
</evidence>
<evidence type="ECO:0000256" key="12">
    <source>
        <dbReference type="SAM" id="MobiDB-lite"/>
    </source>
</evidence>
<dbReference type="GO" id="GO:0004180">
    <property type="term" value="F:carboxypeptidase activity"/>
    <property type="evidence" value="ECO:0007669"/>
    <property type="project" value="UniProtKB-KW"/>
</dbReference>
<evidence type="ECO:0000256" key="9">
    <source>
        <dbReference type="ARBA" id="ARBA00023268"/>
    </source>
</evidence>
<evidence type="ECO:0000256" key="3">
    <source>
        <dbReference type="ARBA" id="ARBA00007739"/>
    </source>
</evidence>
<evidence type="ECO:0000256" key="10">
    <source>
        <dbReference type="ARBA" id="ARBA00044770"/>
    </source>
</evidence>
<dbReference type="Pfam" id="PF00912">
    <property type="entry name" value="Transgly"/>
    <property type="match status" value="1"/>
</dbReference>
<dbReference type="InterPro" id="IPR001264">
    <property type="entry name" value="Glyco_trans_51"/>
</dbReference>
<dbReference type="EMBL" id="JAFREP010000020">
    <property type="protein sequence ID" value="MBO1320973.1"/>
    <property type="molecule type" value="Genomic_DNA"/>
</dbReference>
<feature type="compositionally biased region" description="Basic and acidic residues" evidence="12">
    <location>
        <begin position="329"/>
        <end position="339"/>
    </location>
</feature>
<reference evidence="16" key="1">
    <citation type="submission" date="2021-03" db="EMBL/GenBank/DDBJ databases">
        <authorList>
            <person name="Wang G."/>
        </authorList>
    </citation>
    <scope>NUCLEOTIDE SEQUENCE</scope>
    <source>
        <strain evidence="16">KCTC 12899</strain>
    </source>
</reference>
<evidence type="ECO:0000313" key="17">
    <source>
        <dbReference type="Proteomes" id="UP000664417"/>
    </source>
</evidence>
<dbReference type="AlphaFoldDB" id="A0A8J7U3Z9"/>
<dbReference type="Pfam" id="PF06832">
    <property type="entry name" value="BiPBP_C"/>
    <property type="match status" value="1"/>
</dbReference>
<dbReference type="GO" id="GO:0030288">
    <property type="term" value="C:outer membrane-bounded periplasmic space"/>
    <property type="evidence" value="ECO:0007669"/>
    <property type="project" value="TreeGrafter"/>
</dbReference>
<gene>
    <name evidence="16" type="primary">pbpC</name>
    <name evidence="16" type="ORF">J3U88_21020</name>
</gene>
<dbReference type="GO" id="GO:0008658">
    <property type="term" value="F:penicillin binding"/>
    <property type="evidence" value="ECO:0007669"/>
    <property type="project" value="InterPro"/>
</dbReference>
<keyword evidence="17" id="KW-1185">Reference proteome</keyword>
<dbReference type="Proteomes" id="UP000664417">
    <property type="component" value="Unassembled WGS sequence"/>
</dbReference>
<feature type="region of interest" description="Disordered" evidence="12">
    <location>
        <begin position="479"/>
        <end position="498"/>
    </location>
</feature>
<name>A0A8J7U3Z9_9BACT</name>
<dbReference type="InterPro" id="IPR009647">
    <property type="entry name" value="PBP_C"/>
</dbReference>
<comment type="catalytic activity">
    <reaction evidence="11">
        <text>[GlcNAc-(1-&gt;4)-Mur2Ac(oyl-L-Ala-gamma-D-Glu-L-Lys-D-Ala-D-Ala)](n)-di-trans,octa-cis-undecaprenyl diphosphate + beta-D-GlcNAc-(1-&gt;4)-Mur2Ac(oyl-L-Ala-gamma-D-Glu-L-Lys-D-Ala-D-Ala)-di-trans,octa-cis-undecaprenyl diphosphate = [GlcNAc-(1-&gt;4)-Mur2Ac(oyl-L-Ala-gamma-D-Glu-L-Lys-D-Ala-D-Ala)](n+1)-di-trans,octa-cis-undecaprenyl diphosphate + di-trans,octa-cis-undecaprenyl diphosphate + H(+)</text>
        <dbReference type="Rhea" id="RHEA:23708"/>
        <dbReference type="Rhea" id="RHEA-COMP:9602"/>
        <dbReference type="Rhea" id="RHEA-COMP:9603"/>
        <dbReference type="ChEBI" id="CHEBI:15378"/>
        <dbReference type="ChEBI" id="CHEBI:58405"/>
        <dbReference type="ChEBI" id="CHEBI:60033"/>
        <dbReference type="ChEBI" id="CHEBI:78435"/>
        <dbReference type="EC" id="2.4.99.28"/>
    </reaction>
</comment>
<dbReference type="InterPro" id="IPR050396">
    <property type="entry name" value="Glycosyltr_51/Transpeptidase"/>
</dbReference>
<feature type="domain" description="Penicillin-binding protein transpeptidase" evidence="13">
    <location>
        <begin position="306"/>
        <end position="584"/>
    </location>
</feature>
<dbReference type="PANTHER" id="PTHR32282:SF15">
    <property type="entry name" value="PENICILLIN-BINDING PROTEIN 1C"/>
    <property type="match status" value="1"/>
</dbReference>
<dbReference type="Gene3D" id="1.10.3810.10">
    <property type="entry name" value="Biosynthetic peptidoglycan transglycosylase-like"/>
    <property type="match status" value="1"/>
</dbReference>
<dbReference type="Gene3D" id="3.40.710.10">
    <property type="entry name" value="DD-peptidase/beta-lactamase superfamily"/>
    <property type="match status" value="1"/>
</dbReference>
<dbReference type="NCBIfam" id="TIGR02073">
    <property type="entry name" value="PBP_1c"/>
    <property type="match status" value="1"/>
</dbReference>
<comment type="similarity">
    <text evidence="2">In the C-terminal section; belongs to the transpeptidase family.</text>
</comment>
<evidence type="ECO:0000259" key="15">
    <source>
        <dbReference type="Pfam" id="PF06832"/>
    </source>
</evidence>
<keyword evidence="9" id="KW-0511">Multifunctional enzyme</keyword>
<evidence type="ECO:0000256" key="5">
    <source>
        <dbReference type="ARBA" id="ARBA00022670"/>
    </source>
</evidence>
<feature type="compositionally biased region" description="Polar residues" evidence="12">
    <location>
        <begin position="489"/>
        <end position="498"/>
    </location>
</feature>
<organism evidence="16 17">
    <name type="scientific">Acanthopleuribacter pedis</name>
    <dbReference type="NCBI Taxonomy" id="442870"/>
    <lineage>
        <taxon>Bacteria</taxon>
        <taxon>Pseudomonadati</taxon>
        <taxon>Acidobacteriota</taxon>
        <taxon>Holophagae</taxon>
        <taxon>Acanthopleuribacterales</taxon>
        <taxon>Acanthopleuribacteraceae</taxon>
        <taxon>Acanthopleuribacter</taxon>
    </lineage>
</organism>
<keyword evidence="4" id="KW-0121">Carboxypeptidase</keyword>
<accession>A0A8J7U3Z9</accession>
<dbReference type="SUPFAM" id="SSF56601">
    <property type="entry name" value="beta-lactamase/transpeptidase-like"/>
    <property type="match status" value="1"/>
</dbReference>
<dbReference type="InterPro" id="IPR012338">
    <property type="entry name" value="Beta-lactam/transpept-like"/>
</dbReference>
<evidence type="ECO:0000256" key="4">
    <source>
        <dbReference type="ARBA" id="ARBA00022645"/>
    </source>
</evidence>
<comment type="similarity">
    <text evidence="3">In the N-terminal section; belongs to the glycosyltransferase 51 family.</text>
</comment>